<evidence type="ECO:0000313" key="2">
    <source>
        <dbReference type="Proteomes" id="UP000499080"/>
    </source>
</evidence>
<keyword evidence="2" id="KW-1185">Reference proteome</keyword>
<reference evidence="1 2" key="1">
    <citation type="journal article" date="2019" name="Sci. Rep.">
        <title>Orb-weaving spider Araneus ventricosus genome elucidates the spidroin gene catalogue.</title>
        <authorList>
            <person name="Kono N."/>
            <person name="Nakamura H."/>
            <person name="Ohtoshi R."/>
            <person name="Moran D.A.P."/>
            <person name="Shinohara A."/>
            <person name="Yoshida Y."/>
            <person name="Fujiwara M."/>
            <person name="Mori M."/>
            <person name="Tomita M."/>
            <person name="Arakawa K."/>
        </authorList>
    </citation>
    <scope>NUCLEOTIDE SEQUENCE [LARGE SCALE GENOMIC DNA]</scope>
</reference>
<dbReference type="Proteomes" id="UP000499080">
    <property type="component" value="Unassembled WGS sequence"/>
</dbReference>
<sequence length="160" mass="18406">MSKQSRACCRRVSSELWSKKVQGPSPRDPFYAPTGRAVHSLISSSPERPRRLPGRRVASPGQVRMCIEHHPAEDHFHQSLSWLWGTRFGLFSHDRCVCGAKDDPNHYATACPVTEPFHFTKPSAENLSTWYENIVQDKRSLARLMSIMILHERRHDIIMD</sequence>
<evidence type="ECO:0000313" key="1">
    <source>
        <dbReference type="EMBL" id="GBL94006.1"/>
    </source>
</evidence>
<organism evidence="1 2">
    <name type="scientific">Araneus ventricosus</name>
    <name type="common">Orbweaver spider</name>
    <name type="synonym">Epeira ventricosa</name>
    <dbReference type="NCBI Taxonomy" id="182803"/>
    <lineage>
        <taxon>Eukaryota</taxon>
        <taxon>Metazoa</taxon>
        <taxon>Ecdysozoa</taxon>
        <taxon>Arthropoda</taxon>
        <taxon>Chelicerata</taxon>
        <taxon>Arachnida</taxon>
        <taxon>Araneae</taxon>
        <taxon>Araneomorphae</taxon>
        <taxon>Entelegynae</taxon>
        <taxon>Araneoidea</taxon>
        <taxon>Araneidae</taxon>
        <taxon>Araneus</taxon>
    </lineage>
</organism>
<comment type="caution">
    <text evidence="1">The sequence shown here is derived from an EMBL/GenBank/DDBJ whole genome shotgun (WGS) entry which is preliminary data.</text>
</comment>
<proteinExistence type="predicted"/>
<name>A0A4Y2BRS4_ARAVE</name>
<protein>
    <submittedName>
        <fullName evidence="1">Uncharacterized protein</fullName>
    </submittedName>
</protein>
<accession>A0A4Y2BRS4</accession>
<dbReference type="EMBL" id="BGPR01000098">
    <property type="protein sequence ID" value="GBL94006.1"/>
    <property type="molecule type" value="Genomic_DNA"/>
</dbReference>
<gene>
    <name evidence="1" type="ORF">AVEN_76722_1</name>
</gene>
<dbReference type="AlphaFoldDB" id="A0A4Y2BRS4"/>